<dbReference type="GeneID" id="43600808"/>
<comment type="caution">
    <text evidence="8">The sequence shown here is derived from an EMBL/GenBank/DDBJ whole genome shotgun (WGS) entry which is preliminary data.</text>
</comment>
<keyword evidence="9" id="KW-1185">Reference proteome</keyword>
<dbReference type="GO" id="GO:0008017">
    <property type="term" value="F:microtubule binding"/>
    <property type="evidence" value="ECO:0007669"/>
    <property type="project" value="InterPro"/>
</dbReference>
<feature type="compositionally biased region" description="Acidic residues" evidence="5">
    <location>
        <begin position="1119"/>
        <end position="1133"/>
    </location>
</feature>
<evidence type="ECO:0008006" key="10">
    <source>
        <dbReference type="Google" id="ProtNLM"/>
    </source>
</evidence>
<feature type="compositionally biased region" description="Polar residues" evidence="5">
    <location>
        <begin position="239"/>
        <end position="273"/>
    </location>
</feature>
<dbReference type="InterPro" id="IPR051756">
    <property type="entry name" value="Centrosomal_MT-associated"/>
</dbReference>
<protein>
    <recommendedName>
        <fullName evidence="10">Cep57 centrosome microtubule-binding domain-containing protein</fullName>
    </recommendedName>
</protein>
<feature type="coiled-coil region" evidence="4">
    <location>
        <begin position="499"/>
        <end position="635"/>
    </location>
</feature>
<feature type="compositionally biased region" description="Basic and acidic residues" evidence="5">
    <location>
        <begin position="1109"/>
        <end position="1118"/>
    </location>
</feature>
<organism evidence="8 9">
    <name type="scientific">Venustampulla echinocandica</name>
    <dbReference type="NCBI Taxonomy" id="2656787"/>
    <lineage>
        <taxon>Eukaryota</taxon>
        <taxon>Fungi</taxon>
        <taxon>Dikarya</taxon>
        <taxon>Ascomycota</taxon>
        <taxon>Pezizomycotina</taxon>
        <taxon>Leotiomycetes</taxon>
        <taxon>Helotiales</taxon>
        <taxon>Pleuroascaceae</taxon>
        <taxon>Venustampulla</taxon>
    </lineage>
</organism>
<proteinExistence type="predicted"/>
<evidence type="ECO:0000259" key="7">
    <source>
        <dbReference type="Pfam" id="PF14197"/>
    </source>
</evidence>
<feature type="domain" description="Cep57 centrosome microtubule-binding" evidence="6">
    <location>
        <begin position="1007"/>
        <end position="1083"/>
    </location>
</feature>
<dbReference type="PANTHER" id="PTHR19336:SF9">
    <property type="entry name" value="SPINDLE POLE BODY PROTEIN PPC89"/>
    <property type="match status" value="1"/>
</dbReference>
<feature type="region of interest" description="Disordered" evidence="5">
    <location>
        <begin position="645"/>
        <end position="672"/>
    </location>
</feature>
<keyword evidence="2" id="KW-0963">Cytoplasm</keyword>
<evidence type="ECO:0000259" key="6">
    <source>
        <dbReference type="Pfam" id="PF06657"/>
    </source>
</evidence>
<name>A0A370TFD9_9HELO</name>
<dbReference type="InterPro" id="IPR024957">
    <property type="entry name" value="Cep57_MT-bd_dom"/>
</dbReference>
<dbReference type="PANTHER" id="PTHR19336">
    <property type="entry name" value="UNCHARACTERIZED DUF1167"/>
    <property type="match status" value="1"/>
</dbReference>
<evidence type="ECO:0000313" key="8">
    <source>
        <dbReference type="EMBL" id="RDL33591.1"/>
    </source>
</evidence>
<dbReference type="InterPro" id="IPR025925">
    <property type="entry name" value="PPC89_CLD"/>
</dbReference>
<feature type="region of interest" description="Disordered" evidence="5">
    <location>
        <begin position="802"/>
        <end position="833"/>
    </location>
</feature>
<dbReference type="GO" id="GO:0005815">
    <property type="term" value="C:microtubule organizing center"/>
    <property type="evidence" value="ECO:0007669"/>
    <property type="project" value="UniProtKB-SubCell"/>
</dbReference>
<evidence type="ECO:0000256" key="3">
    <source>
        <dbReference type="ARBA" id="ARBA00023212"/>
    </source>
</evidence>
<dbReference type="RefSeq" id="XP_031866873.1">
    <property type="nucleotide sequence ID" value="XM_032016582.1"/>
</dbReference>
<feature type="compositionally biased region" description="Low complexity" evidence="5">
    <location>
        <begin position="447"/>
        <end position="458"/>
    </location>
</feature>
<evidence type="ECO:0000313" key="9">
    <source>
        <dbReference type="Proteomes" id="UP000254866"/>
    </source>
</evidence>
<comment type="subcellular location">
    <subcellularLocation>
        <location evidence="1">Cytoplasm</location>
        <location evidence="1">Cytoskeleton</location>
        <location evidence="1">Microtubule organizing center</location>
    </subcellularLocation>
</comment>
<dbReference type="Gene3D" id="1.20.58.90">
    <property type="match status" value="1"/>
</dbReference>
<dbReference type="EMBL" id="NPIC01000008">
    <property type="protein sequence ID" value="RDL33591.1"/>
    <property type="molecule type" value="Genomic_DNA"/>
</dbReference>
<feature type="region of interest" description="Disordered" evidence="5">
    <location>
        <begin position="176"/>
        <end position="205"/>
    </location>
</feature>
<feature type="compositionally biased region" description="Polar residues" evidence="5">
    <location>
        <begin position="805"/>
        <end position="833"/>
    </location>
</feature>
<accession>A0A370TFD9</accession>
<feature type="region of interest" description="Disordered" evidence="5">
    <location>
        <begin position="1"/>
        <end position="48"/>
    </location>
</feature>
<dbReference type="Proteomes" id="UP000254866">
    <property type="component" value="Unassembled WGS sequence"/>
</dbReference>
<dbReference type="Pfam" id="PF14197">
    <property type="entry name" value="Cep57_CLD_2"/>
    <property type="match status" value="1"/>
</dbReference>
<feature type="region of interest" description="Disordered" evidence="5">
    <location>
        <begin position="229"/>
        <end position="276"/>
    </location>
</feature>
<feature type="region of interest" description="Disordered" evidence="5">
    <location>
        <begin position="423"/>
        <end position="460"/>
    </location>
</feature>
<feature type="region of interest" description="Disordered" evidence="5">
    <location>
        <begin position="878"/>
        <end position="918"/>
    </location>
</feature>
<dbReference type="AlphaFoldDB" id="A0A370TFD9"/>
<feature type="domain" description="PPC89 centrosome localisation" evidence="7">
    <location>
        <begin position="467"/>
        <end position="536"/>
    </location>
</feature>
<evidence type="ECO:0000256" key="4">
    <source>
        <dbReference type="SAM" id="Coils"/>
    </source>
</evidence>
<dbReference type="STRING" id="2656787.A0A370TFD9"/>
<keyword evidence="4" id="KW-0175">Coiled coil</keyword>
<sequence length="1133" mass="126191">MSTAFPPSRHRSRMARERSRDVNNSMLSVASSTGSNHGTVSTDSTISTDFDPIRDEACMSTQQLNTNYSQKLPELRDTAKKYGRWQPRSQQEFVINTSAIGRAFPDFSHAGSSDDTFNVEVGRAPTRHPSNPRVEYSGSPSSPIITMGSTKILHTPKRTSTNHSILQDALRNRSFKETAQHNSTEQKENIPPASQGSAKASPYISHASRTISGERRSLAELHARVADESDGSFIGQERPVTSTLQPPKNSRFANGQAQNLQRVSASPNVSSKRQPSEVVDEAMVRAASNTPSKPQVGPQKIPHYTTNSATPNPTQQSFLLPGMRAASDVDSGTFNNGVPVFAHGGKIHNRHTSKATLLNASFGPVDAIVVPDEEEDIYELINLLKARIARVEAENGDQKHIINDITKDNHQLALERKELPDYVRPDSALGMGDSGSDRHGGSLREVSSMNSHQSPSNSDVLTKIPGLQARIISIQNQLDASEQRVSNHDVIFKASTIERDQAVKQLAEAYLENERLQDENDSLRKERGDLLRELQQKEQQEDGSAVKELEAAQNQISLLRMRGESLEQLEFENRSLRRKNEALEKELGQFEAKSQEHADTWQKKETKLRNKILRQEEVVTKLQELTQEIHENTREITLATTSKHNGLTSHHRAESKPKYGRRSLHLDSIPQGPASMVMKQNEKRMNEVDGTNADLDITSSRGRKATEDSYNVKLGGVNYRPDPPQLNDFDQETGNARQATALGTHDASLDVDTTNGTTIHDYIRNTPGDDTLEGSSYASILGQGFMTNLRQHVRNLRDVKELQQRQRGATTPSIHDDTVQSNHPIQSSYPRSTQELVGILKNTNTRNRDEFTGCLSVRSAGSNALHAEDLTDCLSVKSAQSGKSRSHHENSQASTSHRRHHSETSVHAHTYRRHRTEKDDMTSAFIIPDIEFGSQQNGKDHPRLTPDARRVLDGLCQHNASNCILCRQVTSYGDSNATNGTKQTIRIDVPIPVSERMPIPAPYEDEPTIRPSVQPGLALATVIKGLQDEIAHLKMRQSEVQVAYNQHDSSLGRRARKTMKKTLEELLKQIDHKSDQVYALYDVLEGQKQSGQEMSDEEVERTLSNIGLNHEDTTKEGENDQDETLPWEGIEDN</sequence>
<evidence type="ECO:0000256" key="2">
    <source>
        <dbReference type="ARBA" id="ARBA00022490"/>
    </source>
</evidence>
<feature type="compositionally biased region" description="Polar residues" evidence="5">
    <location>
        <begin position="22"/>
        <end position="48"/>
    </location>
</feature>
<feature type="region of interest" description="Disordered" evidence="5">
    <location>
        <begin position="1088"/>
        <end position="1133"/>
    </location>
</feature>
<dbReference type="Pfam" id="PF06657">
    <property type="entry name" value="Cep57_MT_bd"/>
    <property type="match status" value="1"/>
</dbReference>
<evidence type="ECO:0000256" key="5">
    <source>
        <dbReference type="SAM" id="MobiDB-lite"/>
    </source>
</evidence>
<reference evidence="8 9" key="1">
    <citation type="journal article" date="2018" name="IMA Fungus">
        <title>IMA Genome-F 9: Draft genome sequence of Annulohypoxylon stygium, Aspergillus mulundensis, Berkeleyomyces basicola (syn. Thielaviopsis basicola), Ceratocystis smalleyi, two Cercospora beticola strains, Coleophoma cylindrospora, Fusarium fracticaudum, Phialophora cf. hyalina, and Morchella septimelata.</title>
        <authorList>
            <person name="Wingfield B.D."/>
            <person name="Bills G.F."/>
            <person name="Dong Y."/>
            <person name="Huang W."/>
            <person name="Nel W.J."/>
            <person name="Swalarsk-Parry B.S."/>
            <person name="Vaghefi N."/>
            <person name="Wilken P.M."/>
            <person name="An Z."/>
            <person name="de Beer Z.W."/>
            <person name="De Vos L."/>
            <person name="Chen L."/>
            <person name="Duong T.A."/>
            <person name="Gao Y."/>
            <person name="Hammerbacher A."/>
            <person name="Kikkert J.R."/>
            <person name="Li Y."/>
            <person name="Li H."/>
            <person name="Li K."/>
            <person name="Li Q."/>
            <person name="Liu X."/>
            <person name="Ma X."/>
            <person name="Naidoo K."/>
            <person name="Pethybridge S.J."/>
            <person name="Sun J."/>
            <person name="Steenkamp E.T."/>
            <person name="van der Nest M.A."/>
            <person name="van Wyk S."/>
            <person name="Wingfield M.J."/>
            <person name="Xiong C."/>
            <person name="Yue Q."/>
            <person name="Zhang X."/>
        </authorList>
    </citation>
    <scope>NUCLEOTIDE SEQUENCE [LARGE SCALE GENOMIC DNA]</scope>
    <source>
        <strain evidence="8 9">BP 5553</strain>
    </source>
</reference>
<dbReference type="OrthoDB" id="3503012at2759"/>
<feature type="compositionally biased region" description="Basic and acidic residues" evidence="5">
    <location>
        <begin position="176"/>
        <end position="188"/>
    </location>
</feature>
<keyword evidence="3" id="KW-0206">Cytoskeleton</keyword>
<gene>
    <name evidence="8" type="ORF">BP5553_07959</name>
</gene>
<feature type="region of interest" description="Disordered" evidence="5">
    <location>
        <begin position="122"/>
        <end position="143"/>
    </location>
</feature>
<evidence type="ECO:0000256" key="1">
    <source>
        <dbReference type="ARBA" id="ARBA00004267"/>
    </source>
</evidence>